<evidence type="ECO:0000313" key="3">
    <source>
        <dbReference type="Proteomes" id="UP000324222"/>
    </source>
</evidence>
<dbReference type="Proteomes" id="UP000324222">
    <property type="component" value="Unassembled WGS sequence"/>
</dbReference>
<reference evidence="2 3" key="1">
    <citation type="submission" date="2019-05" db="EMBL/GenBank/DDBJ databases">
        <title>Another draft genome of Portunus trituberculatus and its Hox gene families provides insights of decapod evolution.</title>
        <authorList>
            <person name="Jeong J.-H."/>
            <person name="Song I."/>
            <person name="Kim S."/>
            <person name="Choi T."/>
            <person name="Kim D."/>
            <person name="Ryu S."/>
            <person name="Kim W."/>
        </authorList>
    </citation>
    <scope>NUCLEOTIDE SEQUENCE [LARGE SCALE GENOMIC DNA]</scope>
    <source>
        <tissue evidence="2">Muscle</tissue>
    </source>
</reference>
<dbReference type="AlphaFoldDB" id="A0A5B7K2P1"/>
<evidence type="ECO:0000313" key="2">
    <source>
        <dbReference type="EMBL" id="MPD04602.1"/>
    </source>
</evidence>
<sequence length="78" mass="9052">MNGRKTPFPSPWRRRSLPAATGKEADDVLRRLLVRYQKIEKKERVHSRERKEIDMLSPGDIKKILISPIVQTTLEKAA</sequence>
<name>A0A5B7K2P1_PORTR</name>
<comment type="caution">
    <text evidence="2">The sequence shown here is derived from an EMBL/GenBank/DDBJ whole genome shotgun (WGS) entry which is preliminary data.</text>
</comment>
<keyword evidence="3" id="KW-1185">Reference proteome</keyword>
<evidence type="ECO:0000256" key="1">
    <source>
        <dbReference type="SAM" id="MobiDB-lite"/>
    </source>
</evidence>
<proteinExistence type="predicted"/>
<feature type="region of interest" description="Disordered" evidence="1">
    <location>
        <begin position="1"/>
        <end position="22"/>
    </location>
</feature>
<accession>A0A5B7K2P1</accession>
<dbReference type="EMBL" id="VSRR010141859">
    <property type="protein sequence ID" value="MPD04602.1"/>
    <property type="molecule type" value="Genomic_DNA"/>
</dbReference>
<organism evidence="2 3">
    <name type="scientific">Portunus trituberculatus</name>
    <name type="common">Swimming crab</name>
    <name type="synonym">Neptunus trituberculatus</name>
    <dbReference type="NCBI Taxonomy" id="210409"/>
    <lineage>
        <taxon>Eukaryota</taxon>
        <taxon>Metazoa</taxon>
        <taxon>Ecdysozoa</taxon>
        <taxon>Arthropoda</taxon>
        <taxon>Crustacea</taxon>
        <taxon>Multicrustacea</taxon>
        <taxon>Malacostraca</taxon>
        <taxon>Eumalacostraca</taxon>
        <taxon>Eucarida</taxon>
        <taxon>Decapoda</taxon>
        <taxon>Pleocyemata</taxon>
        <taxon>Brachyura</taxon>
        <taxon>Eubrachyura</taxon>
        <taxon>Portunoidea</taxon>
        <taxon>Portunidae</taxon>
        <taxon>Portuninae</taxon>
        <taxon>Portunus</taxon>
    </lineage>
</organism>
<gene>
    <name evidence="2" type="ORF">E2C01_100298</name>
</gene>
<protein>
    <submittedName>
        <fullName evidence="2">Uncharacterized protein</fullName>
    </submittedName>
</protein>